<keyword evidence="4 5" id="KW-0472">Membrane</keyword>
<proteinExistence type="predicted"/>
<feature type="transmembrane region" description="Helical" evidence="5">
    <location>
        <begin position="6"/>
        <end position="30"/>
    </location>
</feature>
<dbReference type="Proteomes" id="UP000677812">
    <property type="component" value="Unassembled WGS sequence"/>
</dbReference>
<evidence type="ECO:0000313" key="7">
    <source>
        <dbReference type="EMBL" id="MBR0559819.1"/>
    </source>
</evidence>
<evidence type="ECO:0000256" key="3">
    <source>
        <dbReference type="ARBA" id="ARBA00022989"/>
    </source>
</evidence>
<dbReference type="EMBL" id="JAGRQH010000003">
    <property type="protein sequence ID" value="MBR0559819.1"/>
    <property type="molecule type" value="Genomic_DNA"/>
</dbReference>
<organism evidence="7 8">
    <name type="scientific">Neokomagataea anthophila</name>
    <dbReference type="NCBI Taxonomy" id="2826925"/>
    <lineage>
        <taxon>Bacteria</taxon>
        <taxon>Pseudomonadati</taxon>
        <taxon>Pseudomonadota</taxon>
        <taxon>Alphaproteobacteria</taxon>
        <taxon>Acetobacterales</taxon>
        <taxon>Acetobacteraceae</taxon>
        <taxon>Neokomagataea</taxon>
    </lineage>
</organism>
<feature type="transmembrane region" description="Helical" evidence="5">
    <location>
        <begin position="111"/>
        <end position="134"/>
    </location>
</feature>
<dbReference type="SUPFAM" id="SSF161098">
    <property type="entry name" value="MetI-like"/>
    <property type="match status" value="1"/>
</dbReference>
<comment type="subcellular location">
    <subcellularLocation>
        <location evidence="1">Cell membrane</location>
        <topology evidence="1">Multi-pass membrane protein</topology>
    </subcellularLocation>
</comment>
<evidence type="ECO:0000256" key="5">
    <source>
        <dbReference type="SAM" id="Phobius"/>
    </source>
</evidence>
<dbReference type="PROSITE" id="PS50928">
    <property type="entry name" value="ABC_TM1"/>
    <property type="match status" value="1"/>
</dbReference>
<keyword evidence="3 5" id="KW-1133">Transmembrane helix</keyword>
<gene>
    <name evidence="7" type="ORF">KB213_07105</name>
</gene>
<accession>A0ABS5E7G1</accession>
<evidence type="ECO:0000256" key="1">
    <source>
        <dbReference type="ARBA" id="ARBA00004651"/>
    </source>
</evidence>
<dbReference type="RefSeq" id="WP_211681716.1">
    <property type="nucleotide sequence ID" value="NZ_JAGRQH010000003.1"/>
</dbReference>
<dbReference type="InterPro" id="IPR035906">
    <property type="entry name" value="MetI-like_sf"/>
</dbReference>
<sequence length="138" mass="15482">MMNSFFIFSLIFILGVLLGCFIETVIIRFIKPWVIKIIGLAIVFPCTMIAFFIFVFIPHKGGVFYNPLTQGLLNSPLIILPCAARYLSLPSGFVRSSVGLGATPSLRLQKLWLPLLALPLLLSITLTTFILTLYRAFW</sequence>
<dbReference type="InterPro" id="IPR000515">
    <property type="entry name" value="MetI-like"/>
</dbReference>
<evidence type="ECO:0000256" key="4">
    <source>
        <dbReference type="ARBA" id="ARBA00023136"/>
    </source>
</evidence>
<feature type="domain" description="ABC transmembrane type-1" evidence="6">
    <location>
        <begin position="1"/>
        <end position="138"/>
    </location>
</feature>
<keyword evidence="2 5" id="KW-0812">Transmembrane</keyword>
<protein>
    <recommendedName>
        <fullName evidence="6">ABC transmembrane type-1 domain-containing protein</fullName>
    </recommendedName>
</protein>
<keyword evidence="8" id="KW-1185">Reference proteome</keyword>
<evidence type="ECO:0000256" key="2">
    <source>
        <dbReference type="ARBA" id="ARBA00022692"/>
    </source>
</evidence>
<evidence type="ECO:0000259" key="6">
    <source>
        <dbReference type="PROSITE" id="PS50928"/>
    </source>
</evidence>
<evidence type="ECO:0000313" key="8">
    <source>
        <dbReference type="Proteomes" id="UP000677812"/>
    </source>
</evidence>
<comment type="caution">
    <text evidence="7">The sequence shown here is derived from an EMBL/GenBank/DDBJ whole genome shotgun (WGS) entry which is preliminary data.</text>
</comment>
<name>A0ABS5E7G1_9PROT</name>
<feature type="transmembrane region" description="Helical" evidence="5">
    <location>
        <begin position="37"/>
        <end position="57"/>
    </location>
</feature>
<reference evidence="7 8" key="1">
    <citation type="submission" date="2021-04" db="EMBL/GenBank/DDBJ databases">
        <title>The complete genome sequence of Neokomagataea sp. TBRC 2177.</title>
        <authorList>
            <person name="Charoenyingcharoen P."/>
            <person name="Yukphan P."/>
        </authorList>
    </citation>
    <scope>NUCLEOTIDE SEQUENCE [LARGE SCALE GENOMIC DNA]</scope>
    <source>
        <strain evidence="7 8">TBRC 2177</strain>
    </source>
</reference>